<organism evidence="4 5">
    <name type="scientific">Pestalotiopsis fici (strain W106-1 / CGMCC3.15140)</name>
    <dbReference type="NCBI Taxonomy" id="1229662"/>
    <lineage>
        <taxon>Eukaryota</taxon>
        <taxon>Fungi</taxon>
        <taxon>Dikarya</taxon>
        <taxon>Ascomycota</taxon>
        <taxon>Pezizomycotina</taxon>
        <taxon>Sordariomycetes</taxon>
        <taxon>Xylariomycetidae</taxon>
        <taxon>Amphisphaeriales</taxon>
        <taxon>Sporocadaceae</taxon>
        <taxon>Pestalotiopsis</taxon>
    </lineage>
</organism>
<dbReference type="Gene3D" id="3.30.560.10">
    <property type="entry name" value="Glucose Oxidase, domain 3"/>
    <property type="match status" value="1"/>
</dbReference>
<comment type="similarity">
    <text evidence="1">Belongs to the GMC oxidoreductase family.</text>
</comment>
<dbReference type="InParanoid" id="W3X608"/>
<feature type="domain" description="Glucose-methanol-choline oxidoreductase N-terminal" evidence="3">
    <location>
        <begin position="358"/>
        <end position="372"/>
    </location>
</feature>
<dbReference type="PROSITE" id="PS00624">
    <property type="entry name" value="GMC_OXRED_2"/>
    <property type="match status" value="1"/>
</dbReference>
<proteinExistence type="inferred from homology"/>
<dbReference type="GO" id="GO:0016614">
    <property type="term" value="F:oxidoreductase activity, acting on CH-OH group of donors"/>
    <property type="evidence" value="ECO:0007669"/>
    <property type="project" value="InterPro"/>
</dbReference>
<dbReference type="HOGENOM" id="CLU_002865_4_1_1"/>
<dbReference type="GO" id="GO:0050660">
    <property type="term" value="F:flavin adenine dinucleotide binding"/>
    <property type="evidence" value="ECO:0007669"/>
    <property type="project" value="InterPro"/>
</dbReference>
<evidence type="ECO:0000256" key="2">
    <source>
        <dbReference type="SAM" id="SignalP"/>
    </source>
</evidence>
<dbReference type="Pfam" id="PF00732">
    <property type="entry name" value="GMC_oxred_N"/>
    <property type="match status" value="1"/>
</dbReference>
<keyword evidence="5" id="KW-1185">Reference proteome</keyword>
<dbReference type="SUPFAM" id="SSF54373">
    <property type="entry name" value="FAD-linked reductases, C-terminal domain"/>
    <property type="match status" value="1"/>
</dbReference>
<evidence type="ECO:0000259" key="3">
    <source>
        <dbReference type="PROSITE" id="PS00624"/>
    </source>
</evidence>
<keyword evidence="2" id="KW-0732">Signal</keyword>
<sequence length="652" mass="71532">MRKTSFFSPLMLASCVAALPVANDAAEYEYVIIGSGPGGGTLAANLARSGHSVFLIEAGADNGDTLLQQIPAMADPVSEHPEMSWEFFVSHFQNDTQARRDSKFTYRLANGSYYYGLEPPADAEPLGIFYPRGATLGGSAQLNAMNFALPPDNDWEYIAELTGDESWRADNMRTYFTQVENCTYIPPGTEGHGFEGFISSNRNNISYVTSRPGVVEVLQHAFLEAEDIDITSPEQIGELMERDLNAADAGRYARNGIYQLPLHYDEFRRRDGSRNYIVETLAARSPTDDSALYPLTLSTNSLATRVLFENTQDGRPKAYGVEYMVGEGLYAADRRYDAEAAGELRRVTASREVIVSGGAFNTPQILKLSGVGPRDELEALGIDVVVDLPAVGLYMQDNYEAGVTVEAAIPWENNPFAECLFNVSDSSDPCLVEWQTTHTGPYGEGAAPISMLYRTSVSENEDADLLIFGAAGTVFRGFFPGYSTAHYPAESWFWSIAKMQTPGDQSQGTVTLRSADPRDVPSIDFNWFTEETRDRDLQALEEGVAFAMRMFNATGPPYAPFTVVEPRPDVGDTRQAIVDEAFSHHVTSTCRMGPSAEDASQRYCVDSKFRVHGVDGLRVVDASVFPRTPGAMPVAPTFVMSQKAFNVIMADI</sequence>
<dbReference type="InterPro" id="IPR007867">
    <property type="entry name" value="GMC_OxRtase_C"/>
</dbReference>
<dbReference type="InterPro" id="IPR000172">
    <property type="entry name" value="GMC_OxRdtase_N"/>
</dbReference>
<dbReference type="RefSeq" id="XP_007835113.1">
    <property type="nucleotide sequence ID" value="XM_007836922.1"/>
</dbReference>
<evidence type="ECO:0000313" key="5">
    <source>
        <dbReference type="Proteomes" id="UP000030651"/>
    </source>
</evidence>
<gene>
    <name evidence="4" type="ORF">PFICI_08341</name>
</gene>
<evidence type="ECO:0000256" key="1">
    <source>
        <dbReference type="ARBA" id="ARBA00010790"/>
    </source>
</evidence>
<dbReference type="PANTHER" id="PTHR11552:SF213">
    <property type="entry name" value="DEHYDROGENASE, PUTATIVE-RELATED"/>
    <property type="match status" value="1"/>
</dbReference>
<dbReference type="OrthoDB" id="269227at2759"/>
<feature type="chain" id="PRO_5004834314" description="Glucose-methanol-choline oxidoreductase N-terminal domain-containing protein" evidence="2">
    <location>
        <begin position="19"/>
        <end position="652"/>
    </location>
</feature>
<dbReference type="GeneID" id="19273354"/>
<name>W3X608_PESFW</name>
<dbReference type="STRING" id="1229662.W3X608"/>
<dbReference type="InterPro" id="IPR012132">
    <property type="entry name" value="GMC_OxRdtase"/>
</dbReference>
<dbReference type="PIRSF" id="PIRSF000137">
    <property type="entry name" value="Alcohol_oxidase"/>
    <property type="match status" value="1"/>
</dbReference>
<dbReference type="eggNOG" id="KOG1238">
    <property type="taxonomic scope" value="Eukaryota"/>
</dbReference>
<dbReference type="Gene3D" id="3.50.50.60">
    <property type="entry name" value="FAD/NAD(P)-binding domain"/>
    <property type="match status" value="1"/>
</dbReference>
<dbReference type="SUPFAM" id="SSF51905">
    <property type="entry name" value="FAD/NAD(P)-binding domain"/>
    <property type="match status" value="1"/>
</dbReference>
<dbReference type="InterPro" id="IPR036188">
    <property type="entry name" value="FAD/NAD-bd_sf"/>
</dbReference>
<dbReference type="PROSITE" id="PS51257">
    <property type="entry name" value="PROKAR_LIPOPROTEIN"/>
    <property type="match status" value="1"/>
</dbReference>
<dbReference type="OMA" id="ENCTYAP"/>
<dbReference type="Pfam" id="PF05199">
    <property type="entry name" value="GMC_oxred_C"/>
    <property type="match status" value="1"/>
</dbReference>
<dbReference type="PANTHER" id="PTHR11552">
    <property type="entry name" value="GLUCOSE-METHANOL-CHOLINE GMC OXIDOREDUCTASE"/>
    <property type="match status" value="1"/>
</dbReference>
<protein>
    <recommendedName>
        <fullName evidence="3">Glucose-methanol-choline oxidoreductase N-terminal domain-containing protein</fullName>
    </recommendedName>
</protein>
<reference evidence="5" key="1">
    <citation type="journal article" date="2015" name="BMC Genomics">
        <title>Genomic and transcriptomic analysis of the endophytic fungus Pestalotiopsis fici reveals its lifestyle and high potential for synthesis of natural products.</title>
        <authorList>
            <person name="Wang X."/>
            <person name="Zhang X."/>
            <person name="Liu L."/>
            <person name="Xiang M."/>
            <person name="Wang W."/>
            <person name="Sun X."/>
            <person name="Che Y."/>
            <person name="Guo L."/>
            <person name="Liu G."/>
            <person name="Guo L."/>
            <person name="Wang C."/>
            <person name="Yin W.B."/>
            <person name="Stadler M."/>
            <person name="Zhang X."/>
            <person name="Liu X."/>
        </authorList>
    </citation>
    <scope>NUCLEOTIDE SEQUENCE [LARGE SCALE GENOMIC DNA]</scope>
    <source>
        <strain evidence="5">W106-1 / CGMCC3.15140</strain>
    </source>
</reference>
<dbReference type="Proteomes" id="UP000030651">
    <property type="component" value="Unassembled WGS sequence"/>
</dbReference>
<dbReference type="AlphaFoldDB" id="W3X608"/>
<feature type="signal peptide" evidence="2">
    <location>
        <begin position="1"/>
        <end position="18"/>
    </location>
</feature>
<accession>W3X608</accession>
<evidence type="ECO:0000313" key="4">
    <source>
        <dbReference type="EMBL" id="ETS80812.1"/>
    </source>
</evidence>
<dbReference type="EMBL" id="KI912113">
    <property type="protein sequence ID" value="ETS80812.1"/>
    <property type="molecule type" value="Genomic_DNA"/>
</dbReference>
<dbReference type="KEGG" id="pfy:PFICI_08341"/>